<gene>
    <name evidence="2" type="ORF">BXY82_2960</name>
</gene>
<name>A0A4R7PIT9_9FLAO</name>
<organism evidence="2 3">
    <name type="scientific">Gelidibacter sediminis</name>
    <dbReference type="NCBI Taxonomy" id="1608710"/>
    <lineage>
        <taxon>Bacteria</taxon>
        <taxon>Pseudomonadati</taxon>
        <taxon>Bacteroidota</taxon>
        <taxon>Flavobacteriia</taxon>
        <taxon>Flavobacteriales</taxon>
        <taxon>Flavobacteriaceae</taxon>
        <taxon>Gelidibacter</taxon>
    </lineage>
</organism>
<dbReference type="AlphaFoldDB" id="A0A4R7PIT9"/>
<evidence type="ECO:0000259" key="1">
    <source>
        <dbReference type="Pfam" id="PF13648"/>
    </source>
</evidence>
<evidence type="ECO:0000313" key="2">
    <source>
        <dbReference type="EMBL" id="TDU34295.1"/>
    </source>
</evidence>
<proteinExistence type="predicted"/>
<reference evidence="2 3" key="1">
    <citation type="submission" date="2019-03" db="EMBL/GenBank/DDBJ databases">
        <title>Genomic Encyclopedia of Archaeal and Bacterial Type Strains, Phase II (KMG-II): from individual species to whole genera.</title>
        <authorList>
            <person name="Goeker M."/>
        </authorList>
    </citation>
    <scope>NUCLEOTIDE SEQUENCE [LARGE SCALE GENOMIC DNA]</scope>
    <source>
        <strain evidence="2 3">DSM 28135</strain>
    </source>
</reference>
<keyword evidence="3" id="KW-1185">Reference proteome</keyword>
<feature type="domain" description="Lipocalin-like" evidence="1">
    <location>
        <begin position="24"/>
        <end position="116"/>
    </location>
</feature>
<protein>
    <submittedName>
        <fullName evidence="2">Lipocalin-like protein</fullName>
    </submittedName>
</protein>
<dbReference type="InterPro" id="IPR024311">
    <property type="entry name" value="Lipocalin-like"/>
</dbReference>
<dbReference type="Proteomes" id="UP000294689">
    <property type="component" value="Unassembled WGS sequence"/>
</dbReference>
<comment type="caution">
    <text evidence="2">The sequence shown here is derived from an EMBL/GenBank/DDBJ whole genome shotgun (WGS) entry which is preliminary data.</text>
</comment>
<dbReference type="Pfam" id="PF13648">
    <property type="entry name" value="Lipocalin_4"/>
    <property type="match status" value="1"/>
</dbReference>
<dbReference type="EMBL" id="SOBW01000010">
    <property type="protein sequence ID" value="TDU34295.1"/>
    <property type="molecule type" value="Genomic_DNA"/>
</dbReference>
<sequence>MDGDVDSDTYIDMPIESSPSNLVIGRWRIVKLGIDANNDGTIKYHNYQDFEHKSCGFSFLQFNDDGVVFENSYYKNDGTCTLFSEMAKWELIEENRFKIYVYDIIYLIKVTPTELVLKYDWDFENSLYGPTQMFYYYQRVL</sequence>
<accession>A0A4R7PIT9</accession>
<evidence type="ECO:0000313" key="3">
    <source>
        <dbReference type="Proteomes" id="UP000294689"/>
    </source>
</evidence>